<sequence>MKLVMNGPSTSPNNDIKEKVLEWFRSVPKFQRNIPTLQNELRTVILPAAIENHTLNVEVDDSGAITNPLEDVVTYRKERSQRIVEYQRYAETYGYEEVSVAIPPALPDNIRLISLYRIGITILKNDPKMVNMNDNSIMNTTINENGKRIILPDPFNSPGGESSALFNRLLEQTSDTINLEVDDTDNGEDEDLYSQQLAYQDQSSIEITNVVKVIKDWKLTAPYIPLLHKQNLLFYFIVDRDCKDCQVLTANHYNVLNAIETNLYYNPSTVVMEPLDFSTYTSQKEDDYKFHFIAPLFKALFRHNNNIKKEWSESTISRIKVDGLLSLLDGEDGIVSLLSIVEVSGPWSITDNNHFMRMEISRQLNGSRVTKRCCKFGFLSITIGMVFYFCVFGRY</sequence>
<proteinExistence type="predicted"/>
<accession>A0ABP9XQ05</accession>
<keyword evidence="1" id="KW-0812">Transmembrane</keyword>
<feature type="transmembrane region" description="Helical" evidence="1">
    <location>
        <begin position="376"/>
        <end position="393"/>
    </location>
</feature>
<dbReference type="Proteomes" id="UP001476247">
    <property type="component" value="Unassembled WGS sequence"/>
</dbReference>
<keyword evidence="1" id="KW-1133">Transmembrane helix</keyword>
<protein>
    <submittedName>
        <fullName evidence="2">Uncharacterized protein</fullName>
    </submittedName>
</protein>
<organism evidence="2 3">
    <name type="scientific">Helicostylum pulchrum</name>
    <dbReference type="NCBI Taxonomy" id="562976"/>
    <lineage>
        <taxon>Eukaryota</taxon>
        <taxon>Fungi</taxon>
        <taxon>Fungi incertae sedis</taxon>
        <taxon>Mucoromycota</taxon>
        <taxon>Mucoromycotina</taxon>
        <taxon>Mucoromycetes</taxon>
        <taxon>Mucorales</taxon>
        <taxon>Mucorineae</taxon>
        <taxon>Mucoraceae</taxon>
        <taxon>Helicostylum</taxon>
    </lineage>
</organism>
<evidence type="ECO:0000256" key="1">
    <source>
        <dbReference type="SAM" id="Phobius"/>
    </source>
</evidence>
<evidence type="ECO:0000313" key="2">
    <source>
        <dbReference type="EMBL" id="GAA5796828.1"/>
    </source>
</evidence>
<evidence type="ECO:0000313" key="3">
    <source>
        <dbReference type="Proteomes" id="UP001476247"/>
    </source>
</evidence>
<comment type="caution">
    <text evidence="2">The sequence shown here is derived from an EMBL/GenBank/DDBJ whole genome shotgun (WGS) entry which is preliminary data.</text>
</comment>
<keyword evidence="3" id="KW-1185">Reference proteome</keyword>
<dbReference type="EMBL" id="BAABUJ010000007">
    <property type="protein sequence ID" value="GAA5796828.1"/>
    <property type="molecule type" value="Genomic_DNA"/>
</dbReference>
<gene>
    <name evidence="2" type="ORF">HPULCUR_002206</name>
</gene>
<keyword evidence="1" id="KW-0472">Membrane</keyword>
<reference evidence="2 3" key="1">
    <citation type="submission" date="2024-04" db="EMBL/GenBank/DDBJ databases">
        <title>genome sequences of Mucor flavus KT1a and Helicostylum pulchrum KT1b strains isolation_sourced from the surface of a dry-aged beef.</title>
        <authorList>
            <person name="Toyotome T."/>
            <person name="Hosono M."/>
            <person name="Torimaru M."/>
            <person name="Fukuda K."/>
            <person name="Mikami N."/>
        </authorList>
    </citation>
    <scope>NUCLEOTIDE SEQUENCE [LARGE SCALE GENOMIC DNA]</scope>
    <source>
        <strain evidence="2 3">KT1b</strain>
    </source>
</reference>
<name>A0ABP9XQ05_9FUNG</name>